<evidence type="ECO:0000313" key="1">
    <source>
        <dbReference type="EMBL" id="MER2996996.1"/>
    </source>
</evidence>
<protein>
    <submittedName>
        <fullName evidence="1">Uncharacterized protein</fullName>
    </submittedName>
</protein>
<dbReference type="RefSeq" id="WP_350411347.1">
    <property type="nucleotide sequence ID" value="NZ_JBEOKT010000004.1"/>
</dbReference>
<proteinExistence type="predicted"/>
<organism evidence="1 2">
    <name type="scientific">Pontibacter populi</name>
    <dbReference type="NCBI Taxonomy" id="890055"/>
    <lineage>
        <taxon>Bacteria</taxon>
        <taxon>Pseudomonadati</taxon>
        <taxon>Bacteroidota</taxon>
        <taxon>Cytophagia</taxon>
        <taxon>Cytophagales</taxon>
        <taxon>Hymenobacteraceae</taxon>
        <taxon>Pontibacter</taxon>
    </lineage>
</organism>
<reference evidence="1 2" key="1">
    <citation type="submission" date="2024-06" db="EMBL/GenBank/DDBJ databases">
        <title>Pontibacter populi HYL7-15.</title>
        <authorList>
            <person name="Kim M.K."/>
        </authorList>
    </citation>
    <scope>NUCLEOTIDE SEQUENCE [LARGE SCALE GENOMIC DNA]</scope>
    <source>
        <strain evidence="1 2">HYL7-15</strain>
    </source>
</reference>
<dbReference type="Proteomes" id="UP001476807">
    <property type="component" value="Unassembled WGS sequence"/>
</dbReference>
<evidence type="ECO:0000313" key="2">
    <source>
        <dbReference type="Proteomes" id="UP001476807"/>
    </source>
</evidence>
<accession>A0ABV1RRJ3</accession>
<dbReference type="EMBL" id="JBEOKT010000004">
    <property type="protein sequence ID" value="MER2996996.1"/>
    <property type="molecule type" value="Genomic_DNA"/>
</dbReference>
<gene>
    <name evidence="1" type="ORF">ABS362_05525</name>
</gene>
<comment type="caution">
    <text evidence="1">The sequence shown here is derived from an EMBL/GenBank/DDBJ whole genome shotgun (WGS) entry which is preliminary data.</text>
</comment>
<sequence>MKEKLFLTITFAALTIVSVFSQSRALTFQEAEKQGIPFHKLDSLYKSAVHTDPALAVFKSPDQQAELLQAYVKLLQDLGAFLRANNFKWNTEARGANRIYMQPDGRIDYFLFHFPEGQLTPEKEQQFTQLLDSFIRNYRFAITAPEKFAQCSAVRYTDN</sequence>
<name>A0ABV1RRJ3_9BACT</name>
<keyword evidence="2" id="KW-1185">Reference proteome</keyword>